<evidence type="ECO:0000256" key="8">
    <source>
        <dbReference type="ARBA" id="ARBA00023212"/>
    </source>
</evidence>
<protein>
    <recommendedName>
        <fullName evidence="11">Rhodanese domain-containing protein</fullName>
    </recommendedName>
</protein>
<dbReference type="EMBL" id="LR901357">
    <property type="protein sequence ID" value="CAD7248429.1"/>
    <property type="molecule type" value="Genomic_DNA"/>
</dbReference>
<feature type="domain" description="Rhodanese" evidence="11">
    <location>
        <begin position="114"/>
        <end position="212"/>
    </location>
</feature>
<dbReference type="SMART" id="SM00450">
    <property type="entry name" value="RHOD"/>
    <property type="match status" value="1"/>
</dbReference>
<evidence type="ECO:0000256" key="7">
    <source>
        <dbReference type="ARBA" id="ARBA00023069"/>
    </source>
</evidence>
<evidence type="ECO:0000313" key="13">
    <source>
        <dbReference type="Proteomes" id="UP000677054"/>
    </source>
</evidence>
<dbReference type="OrthoDB" id="70250at2759"/>
<evidence type="ECO:0000256" key="2">
    <source>
        <dbReference type="ARBA" id="ARBA00004300"/>
    </source>
</evidence>
<keyword evidence="7" id="KW-0969">Cilium</keyword>
<dbReference type="CDD" id="cd00158">
    <property type="entry name" value="RHOD"/>
    <property type="match status" value="1"/>
</dbReference>
<comment type="subcellular location">
    <subcellularLocation>
        <location evidence="1">Cytoplasm</location>
        <location evidence="1">Cytoskeleton</location>
        <location evidence="1">Cilium basal body</location>
    </subcellularLocation>
    <subcellularLocation>
        <location evidence="2">Cytoplasm</location>
        <location evidence="2">Cytoskeleton</location>
        <location evidence="2">Microtubule organizing center</location>
        <location evidence="2">Centrosome</location>
    </subcellularLocation>
</comment>
<evidence type="ECO:0000313" key="12">
    <source>
        <dbReference type="EMBL" id="CAD7248429.1"/>
    </source>
</evidence>
<comment type="similarity">
    <text evidence="10">Belongs to the CEP41 family.</text>
</comment>
<keyword evidence="9" id="KW-0966">Cell projection</keyword>
<evidence type="ECO:0000256" key="9">
    <source>
        <dbReference type="ARBA" id="ARBA00023273"/>
    </source>
</evidence>
<proteinExistence type="inferred from homology"/>
<dbReference type="EMBL" id="CAJPEV010001840">
    <property type="protein sequence ID" value="CAG0894557.1"/>
    <property type="molecule type" value="Genomic_DNA"/>
</dbReference>
<evidence type="ECO:0000256" key="5">
    <source>
        <dbReference type="ARBA" id="ARBA00022794"/>
    </source>
</evidence>
<dbReference type="AlphaFoldDB" id="A0A7R9A7R0"/>
<keyword evidence="13" id="KW-1185">Reference proteome</keyword>
<name>A0A7R9A7R0_9CRUS</name>
<keyword evidence="5" id="KW-0970">Cilium biogenesis/degradation</keyword>
<evidence type="ECO:0000256" key="10">
    <source>
        <dbReference type="ARBA" id="ARBA00038465"/>
    </source>
</evidence>
<dbReference type="PANTHER" id="PTHR44390">
    <property type="entry name" value="CENTROSOMAL PROTEIN OF 41 KDA"/>
    <property type="match status" value="1"/>
</dbReference>
<keyword evidence="4" id="KW-0963">Cytoplasm</keyword>
<dbReference type="Pfam" id="PF00581">
    <property type="entry name" value="Rhodanese"/>
    <property type="match status" value="1"/>
</dbReference>
<keyword evidence="8" id="KW-0206">Cytoskeleton</keyword>
<evidence type="ECO:0000256" key="6">
    <source>
        <dbReference type="ARBA" id="ARBA00022927"/>
    </source>
</evidence>
<dbReference type="PROSITE" id="PS50206">
    <property type="entry name" value="RHODANESE_3"/>
    <property type="match status" value="1"/>
</dbReference>
<dbReference type="PANTHER" id="PTHR44390:SF1">
    <property type="entry name" value="CENTROSOMAL PROTEIN OF 41 KDA"/>
    <property type="match status" value="1"/>
</dbReference>
<dbReference type="Proteomes" id="UP000677054">
    <property type="component" value="Unassembled WGS sequence"/>
</dbReference>
<dbReference type="InterPro" id="IPR051889">
    <property type="entry name" value="CEP41"/>
</dbReference>
<dbReference type="InterPro" id="IPR036873">
    <property type="entry name" value="Rhodanese-like_dom_sf"/>
</dbReference>
<dbReference type="GO" id="GO:0015031">
    <property type="term" value="P:protein transport"/>
    <property type="evidence" value="ECO:0007669"/>
    <property type="project" value="UniProtKB-KW"/>
</dbReference>
<keyword evidence="6" id="KW-0653">Protein transport</keyword>
<evidence type="ECO:0000256" key="4">
    <source>
        <dbReference type="ARBA" id="ARBA00022490"/>
    </source>
</evidence>
<evidence type="ECO:0000259" key="11">
    <source>
        <dbReference type="PROSITE" id="PS50206"/>
    </source>
</evidence>
<dbReference type="InterPro" id="IPR001763">
    <property type="entry name" value="Rhodanese-like_dom"/>
</dbReference>
<dbReference type="SUPFAM" id="SSF52821">
    <property type="entry name" value="Rhodanese/Cell cycle control phosphatase"/>
    <property type="match status" value="1"/>
</dbReference>
<keyword evidence="3" id="KW-0813">Transport</keyword>
<gene>
    <name evidence="12" type="ORF">DSTB1V02_LOCUS8242</name>
</gene>
<evidence type="ECO:0000256" key="1">
    <source>
        <dbReference type="ARBA" id="ARBA00004120"/>
    </source>
</evidence>
<dbReference type="GO" id="GO:0005813">
    <property type="term" value="C:centrosome"/>
    <property type="evidence" value="ECO:0007669"/>
    <property type="project" value="UniProtKB-SubCell"/>
</dbReference>
<reference evidence="12" key="1">
    <citation type="submission" date="2020-11" db="EMBL/GenBank/DDBJ databases">
        <authorList>
            <person name="Tran Van P."/>
        </authorList>
    </citation>
    <scope>NUCLEOTIDE SEQUENCE</scope>
</reference>
<dbReference type="GO" id="GO:0060271">
    <property type="term" value="P:cilium assembly"/>
    <property type="evidence" value="ECO:0007669"/>
    <property type="project" value="TreeGrafter"/>
</dbReference>
<accession>A0A7R9A7R0</accession>
<evidence type="ECO:0000256" key="3">
    <source>
        <dbReference type="ARBA" id="ARBA00022448"/>
    </source>
</evidence>
<organism evidence="12">
    <name type="scientific">Darwinula stevensoni</name>
    <dbReference type="NCBI Taxonomy" id="69355"/>
    <lineage>
        <taxon>Eukaryota</taxon>
        <taxon>Metazoa</taxon>
        <taxon>Ecdysozoa</taxon>
        <taxon>Arthropoda</taxon>
        <taxon>Crustacea</taxon>
        <taxon>Oligostraca</taxon>
        <taxon>Ostracoda</taxon>
        <taxon>Podocopa</taxon>
        <taxon>Podocopida</taxon>
        <taxon>Darwinulocopina</taxon>
        <taxon>Darwinuloidea</taxon>
        <taxon>Darwinulidae</taxon>
        <taxon>Darwinula</taxon>
    </lineage>
</organism>
<dbReference type="GO" id="GO:0036064">
    <property type="term" value="C:ciliary basal body"/>
    <property type="evidence" value="ECO:0007669"/>
    <property type="project" value="TreeGrafter"/>
</dbReference>
<dbReference type="Gene3D" id="3.40.250.10">
    <property type="entry name" value="Rhodanese-like domain"/>
    <property type="match status" value="1"/>
</dbReference>
<sequence length="276" mass="31971">MAEAIQGFNARKLKEAELEKAKYYKFRLNEVFKRVSVDAMVALIAEVAVYDRMKAEKEEMERKQTAETSTKELLTLSHAPEGPGNTLANLMRGTGGIDERRWKKEQAMKDEAWSNRPYLLLDVRSEDLYREQHIKTALNFPLIRLSRSITWETQEMTSFIQKNKGEKIIVVYDEDETLSHRVATTFVQRGYENIFILSGGLALMRDRYKRCGILTSPEKGSTFTEEQIQAMKKRLDKFDFASVLTKCMGAIEKQQPVRRCRSEHSLKSSRSNFHLN</sequence>